<name>W7YS04_9BACL</name>
<dbReference type="AlphaFoldDB" id="W7YS04"/>
<accession>W7YS04</accession>
<proteinExistence type="predicted"/>
<sequence length="61" mass="6967">MTTNEMEMTTHNLLHYCYTCEGAALCDTEEKCKACWAEKGMLAEAVKDLDETTLYLQMMHA</sequence>
<comment type="caution">
    <text evidence="1">The sequence shown here is derived from an EMBL/GenBank/DDBJ whole genome shotgun (WGS) entry which is preliminary data.</text>
</comment>
<protein>
    <submittedName>
        <fullName evidence="1">Uncharacterized protein</fullName>
    </submittedName>
</protein>
<keyword evidence="2" id="KW-1185">Reference proteome</keyword>
<organism evidence="1 2">
    <name type="scientific">Paenibacillus pini JCM 16418</name>
    <dbReference type="NCBI Taxonomy" id="1236976"/>
    <lineage>
        <taxon>Bacteria</taxon>
        <taxon>Bacillati</taxon>
        <taxon>Bacillota</taxon>
        <taxon>Bacilli</taxon>
        <taxon>Bacillales</taxon>
        <taxon>Paenibacillaceae</taxon>
        <taxon>Paenibacillus</taxon>
    </lineage>
</organism>
<dbReference type="STRING" id="1236976.JCM16418_1472"/>
<dbReference type="Proteomes" id="UP000019364">
    <property type="component" value="Unassembled WGS sequence"/>
</dbReference>
<reference evidence="1 2" key="1">
    <citation type="journal article" date="2014" name="Genome Announc.">
        <title>Draft Genome Sequence of Paenibacillus pini JCM 16418T, Isolated from the Rhizosphere of Pine Tree.</title>
        <authorList>
            <person name="Yuki M."/>
            <person name="Oshima K."/>
            <person name="Suda W."/>
            <person name="Oshida Y."/>
            <person name="Kitamura K."/>
            <person name="Iida Y."/>
            <person name="Hattori M."/>
            <person name="Ohkuma M."/>
        </authorList>
    </citation>
    <scope>NUCLEOTIDE SEQUENCE [LARGE SCALE GENOMIC DNA]</scope>
    <source>
        <strain evidence="1 2">JCM 16418</strain>
    </source>
</reference>
<evidence type="ECO:0000313" key="2">
    <source>
        <dbReference type="Proteomes" id="UP000019364"/>
    </source>
</evidence>
<dbReference type="RefSeq" id="WP_036647071.1">
    <property type="nucleotide sequence ID" value="NZ_BAVZ01000003.1"/>
</dbReference>
<dbReference type="OrthoDB" id="2627814at2"/>
<gene>
    <name evidence="1" type="ORF">JCM16418_1472</name>
</gene>
<dbReference type="EMBL" id="BAVZ01000003">
    <property type="protein sequence ID" value="GAF07456.1"/>
    <property type="molecule type" value="Genomic_DNA"/>
</dbReference>
<evidence type="ECO:0000313" key="1">
    <source>
        <dbReference type="EMBL" id="GAF07456.1"/>
    </source>
</evidence>